<dbReference type="EMBL" id="JABSNM010000009">
    <property type="protein sequence ID" value="NRT56646.1"/>
    <property type="molecule type" value="Genomic_DNA"/>
</dbReference>
<evidence type="ECO:0000313" key="2">
    <source>
        <dbReference type="EMBL" id="NRT56646.1"/>
    </source>
</evidence>
<dbReference type="Proteomes" id="UP001516061">
    <property type="component" value="Unassembled WGS sequence"/>
</dbReference>
<keyword evidence="3" id="KW-1185">Reference proteome</keyword>
<comment type="caution">
    <text evidence="2">The sequence shown here is derived from an EMBL/GenBank/DDBJ whole genome shotgun (WGS) entry which is preliminary data.</text>
</comment>
<dbReference type="Pfam" id="PF08787">
    <property type="entry name" value="Alginate_lyase2"/>
    <property type="match status" value="1"/>
</dbReference>
<reference evidence="2 3" key="1">
    <citation type="submission" date="2020-05" db="EMBL/GenBank/DDBJ databases">
        <title>Genomic Encyclopedia of Type Strains, Phase IV (KMG-V): Genome sequencing to study the core and pangenomes of soil and plant-associated prokaryotes.</title>
        <authorList>
            <person name="Whitman W."/>
        </authorList>
    </citation>
    <scope>NUCLEOTIDE SEQUENCE [LARGE SCALE GENOMIC DNA]</scope>
    <source>
        <strain evidence="2 3">C29</strain>
    </source>
</reference>
<evidence type="ECO:0000259" key="1">
    <source>
        <dbReference type="Pfam" id="PF08787"/>
    </source>
</evidence>
<dbReference type="Gene3D" id="2.60.120.200">
    <property type="match status" value="1"/>
</dbReference>
<organism evidence="2 3">
    <name type="scientific">Sphaerotilus uruguayifluvii</name>
    <dbReference type="NCBI Taxonomy" id="2735897"/>
    <lineage>
        <taxon>Bacteria</taxon>
        <taxon>Pseudomonadati</taxon>
        <taxon>Pseudomonadota</taxon>
        <taxon>Betaproteobacteria</taxon>
        <taxon>Burkholderiales</taxon>
        <taxon>Sphaerotilaceae</taxon>
        <taxon>Sphaerotilus</taxon>
    </lineage>
</organism>
<dbReference type="SUPFAM" id="SSF49899">
    <property type="entry name" value="Concanavalin A-like lectins/glucanases"/>
    <property type="match status" value="1"/>
</dbReference>
<dbReference type="InterPro" id="IPR014895">
    <property type="entry name" value="Alginate_lyase_2"/>
</dbReference>
<dbReference type="InterPro" id="IPR013320">
    <property type="entry name" value="ConA-like_dom_sf"/>
</dbReference>
<evidence type="ECO:0000313" key="3">
    <source>
        <dbReference type="Proteomes" id="UP001516061"/>
    </source>
</evidence>
<dbReference type="RefSeq" id="WP_173805654.1">
    <property type="nucleotide sequence ID" value="NZ_JABSNM010000009.1"/>
</dbReference>
<proteinExistence type="predicted"/>
<accession>A0ABX2G4K6</accession>
<protein>
    <recommendedName>
        <fullName evidence="1">Alginate lyase 2 domain-containing protein</fullName>
    </recommendedName>
</protein>
<gene>
    <name evidence="2" type="ORF">HNQ01_002389</name>
</gene>
<sequence length="288" mass="30515">MHRRHLLLGLASATCLPACGGGGGDGTDAASSLPPPAELLDLDHVTLTLPVKADGTTGGLPARTLKTVELLPSAGAPRGHESDWFRSVWVDGTGARGEAAVMLWCPVTGALSSATSDSPRTEFRHQVRSGANDGWTIGAGSPVTMTIDILPTQMPPLRGTVIVAQIHGWQMSDARGAVVSAPPLLLVVVEPGPTRGWQLRAKLRRSADDSVSGYDSLVLQTFATPGEAWLTLQVAVADMRVHINGRSMPIDPSWRDIGAYYKAGVYLDETGTDPAQGGRLLMRRLVFR</sequence>
<feature type="domain" description="Alginate lyase 2" evidence="1">
    <location>
        <begin position="40"/>
        <end position="280"/>
    </location>
</feature>
<name>A0ABX2G4K6_9BURK</name>